<dbReference type="OrthoDB" id="8926609at2"/>
<dbReference type="AlphaFoldDB" id="A0A158ACG9"/>
<comment type="caution">
    <text evidence="1">The sequence shown here is derived from an EMBL/GenBank/DDBJ whole genome shotgun (WGS) entry which is preliminary data.</text>
</comment>
<organism evidence="1 2">
    <name type="scientific">Caballeronia glebae</name>
    <dbReference type="NCBI Taxonomy" id="1777143"/>
    <lineage>
        <taxon>Bacteria</taxon>
        <taxon>Pseudomonadati</taxon>
        <taxon>Pseudomonadota</taxon>
        <taxon>Betaproteobacteria</taxon>
        <taxon>Burkholderiales</taxon>
        <taxon>Burkholderiaceae</taxon>
        <taxon>Caballeronia</taxon>
    </lineage>
</organism>
<proteinExistence type="predicted"/>
<gene>
    <name evidence="1" type="ORF">AWB82_02101</name>
</gene>
<accession>A0A158ACG9</accession>
<evidence type="ECO:0000313" key="1">
    <source>
        <dbReference type="EMBL" id="SAK55395.1"/>
    </source>
</evidence>
<keyword evidence="2" id="KW-1185">Reference proteome</keyword>
<dbReference type="Proteomes" id="UP000054596">
    <property type="component" value="Unassembled WGS sequence"/>
</dbReference>
<sequence>MKCANEQSLRYQVEKWLAPGSMPVHVRQFSRTRFDRRRYVCVEALHGAVSRALFFFRHDDGHWCVYPPAPKQSNMRGERLAA</sequence>
<protein>
    <submittedName>
        <fullName evidence="1">Uncharacterized protein</fullName>
    </submittedName>
</protein>
<dbReference type="EMBL" id="FCOJ02000011">
    <property type="protein sequence ID" value="SAK55395.1"/>
    <property type="molecule type" value="Genomic_DNA"/>
</dbReference>
<reference evidence="1" key="1">
    <citation type="submission" date="2016-01" db="EMBL/GenBank/DDBJ databases">
        <authorList>
            <person name="Peeters C."/>
        </authorList>
    </citation>
    <scope>NUCLEOTIDE SEQUENCE [LARGE SCALE GENOMIC DNA]</scope>
    <source>
        <strain evidence="1">LMG 29325</strain>
    </source>
</reference>
<evidence type="ECO:0000313" key="2">
    <source>
        <dbReference type="Proteomes" id="UP000054596"/>
    </source>
</evidence>
<name>A0A158ACG9_9BURK</name>
<dbReference type="RefSeq" id="WP_086967044.1">
    <property type="nucleotide sequence ID" value="NZ_FCOJ02000011.1"/>
</dbReference>